<dbReference type="AlphaFoldDB" id="A0A857DH17"/>
<dbReference type="Gene3D" id="1.25.40.10">
    <property type="entry name" value="Tetratricopeptide repeat domain"/>
    <property type="match status" value="1"/>
</dbReference>
<dbReference type="InterPro" id="IPR019734">
    <property type="entry name" value="TPR_rpt"/>
</dbReference>
<name>A0A857DH17_9FIRM</name>
<evidence type="ECO:0000256" key="1">
    <source>
        <dbReference type="PROSITE-ProRule" id="PRU00339"/>
    </source>
</evidence>
<evidence type="ECO:0000313" key="3">
    <source>
        <dbReference type="EMBL" id="QGZ99525.1"/>
    </source>
</evidence>
<dbReference type="EMBL" id="CP046996">
    <property type="protein sequence ID" value="QGZ99525.1"/>
    <property type="molecule type" value="Genomic_DNA"/>
</dbReference>
<dbReference type="Pfam" id="PF13181">
    <property type="entry name" value="TPR_8"/>
    <property type="match status" value="1"/>
</dbReference>
<feature type="repeat" description="TPR" evidence="1">
    <location>
        <begin position="262"/>
        <end position="295"/>
    </location>
</feature>
<keyword evidence="3" id="KW-0808">Transferase</keyword>
<evidence type="ECO:0000313" key="4">
    <source>
        <dbReference type="Proteomes" id="UP000430508"/>
    </source>
</evidence>
<reference evidence="3 4" key="1">
    <citation type="submission" date="2019-12" db="EMBL/GenBank/DDBJ databases">
        <title>Sequence classification of anaerobic respiratory reductive dehalogenases: First we see many, then we see few.</title>
        <authorList>
            <person name="Molenda O."/>
            <person name="Puentes Jacome L.A."/>
            <person name="Cao X."/>
            <person name="Nesbo C.L."/>
            <person name="Tang S."/>
            <person name="Morson N."/>
            <person name="Patron J."/>
            <person name="Lomheim L."/>
            <person name="Wishart D.S."/>
            <person name="Edwards E.A."/>
        </authorList>
    </citation>
    <scope>NUCLEOTIDE SEQUENCE [LARGE SCALE GENOMIC DNA]</scope>
    <source>
        <strain evidence="3 4">12DCA</strain>
    </source>
</reference>
<dbReference type="Pfam" id="PF00535">
    <property type="entry name" value="Glycos_transf_2"/>
    <property type="match status" value="1"/>
</dbReference>
<dbReference type="SUPFAM" id="SSF53448">
    <property type="entry name" value="Nucleotide-diphospho-sugar transferases"/>
    <property type="match status" value="1"/>
</dbReference>
<dbReference type="Gene3D" id="3.90.550.10">
    <property type="entry name" value="Spore Coat Polysaccharide Biosynthesis Protein SpsA, Chain A"/>
    <property type="match status" value="1"/>
</dbReference>
<dbReference type="CDD" id="cd02511">
    <property type="entry name" value="Beta4Glucosyltransferase"/>
    <property type="match status" value="1"/>
</dbReference>
<dbReference type="Proteomes" id="UP000430508">
    <property type="component" value="Chromosome"/>
</dbReference>
<dbReference type="PANTHER" id="PTHR43630:SF2">
    <property type="entry name" value="GLYCOSYLTRANSFERASE"/>
    <property type="match status" value="1"/>
</dbReference>
<proteinExistence type="predicted"/>
<dbReference type="RefSeq" id="WP_025205095.1">
    <property type="nucleotide sequence ID" value="NZ_CP046996.1"/>
</dbReference>
<feature type="domain" description="Glycosyltransferase 2-like" evidence="2">
    <location>
        <begin position="5"/>
        <end position="123"/>
    </location>
</feature>
<dbReference type="InterPro" id="IPR029044">
    <property type="entry name" value="Nucleotide-diphossugar_trans"/>
</dbReference>
<dbReference type="InterPro" id="IPR001173">
    <property type="entry name" value="Glyco_trans_2-like"/>
</dbReference>
<dbReference type="SMART" id="SM00028">
    <property type="entry name" value="TPR"/>
    <property type="match status" value="3"/>
</dbReference>
<accession>A0A857DH17</accession>
<sequence>MITISLCMIVKNEEEHLPNVLHCVKNIVDEIIVVDTGSDDKSKEIARLYQAGIYDWDWTDDFAAARNYSFGKATMDYILWLDADDILEHQEQLALLQLKHVLNPNVDVVLMKYCVNTGVIGDSMSTFYRERLVKRSKNFQWREPVHEYLDFNGEILTTDICICHAGTKFNSPRNLRIYEKMLAEGRKLNARNSYYFARELYNCGRLAEAIHYFEDLLVGSEDIMLYYLDACIRLAICYAAQNNHDKVLDSLHKSFKYDIPRAEVCCRLGYYYKSREDYKKAIFWFELATKLKKPNQTWGMVEHDCWDFIPYTELCSCYYRVGHPKEALYYNSLALETKPKDAMSLSNKAFLEGVIKGSSPVSPDALHESLNLLYPKS</sequence>
<dbReference type="PANTHER" id="PTHR43630">
    <property type="entry name" value="POLY-BETA-1,6-N-ACETYL-D-GLUCOSAMINE SYNTHASE"/>
    <property type="match status" value="1"/>
</dbReference>
<protein>
    <submittedName>
        <fullName evidence="3">Glycosyltransferase</fullName>
    </submittedName>
</protein>
<gene>
    <name evidence="3" type="ORF">GQ588_02075</name>
</gene>
<organism evidence="3 4">
    <name type="scientific">Dehalobacter restrictus</name>
    <dbReference type="NCBI Taxonomy" id="55583"/>
    <lineage>
        <taxon>Bacteria</taxon>
        <taxon>Bacillati</taxon>
        <taxon>Bacillota</taxon>
        <taxon>Clostridia</taxon>
        <taxon>Eubacteriales</taxon>
        <taxon>Desulfitobacteriaceae</taxon>
        <taxon>Dehalobacter</taxon>
    </lineage>
</organism>
<dbReference type="PROSITE" id="PS50005">
    <property type="entry name" value="TPR"/>
    <property type="match status" value="1"/>
</dbReference>
<dbReference type="SUPFAM" id="SSF81901">
    <property type="entry name" value="HCP-like"/>
    <property type="match status" value="1"/>
</dbReference>
<keyword evidence="1" id="KW-0802">TPR repeat</keyword>
<evidence type="ECO:0000259" key="2">
    <source>
        <dbReference type="Pfam" id="PF00535"/>
    </source>
</evidence>
<dbReference type="GO" id="GO:0016740">
    <property type="term" value="F:transferase activity"/>
    <property type="evidence" value="ECO:0007669"/>
    <property type="project" value="UniProtKB-KW"/>
</dbReference>
<dbReference type="InterPro" id="IPR011990">
    <property type="entry name" value="TPR-like_helical_dom_sf"/>
</dbReference>